<gene>
    <name evidence="4" type="primary">PI4KA_1</name>
    <name evidence="4" type="ORF">CRENBAI_002014</name>
</gene>
<keyword evidence="5" id="KW-1185">Reference proteome</keyword>
<reference evidence="4 5" key="1">
    <citation type="submission" date="2021-06" db="EMBL/GenBank/DDBJ databases">
        <authorList>
            <person name="Palmer J.M."/>
        </authorList>
    </citation>
    <scope>NUCLEOTIDE SEQUENCE [LARGE SCALE GENOMIC DNA]</scope>
    <source>
        <strain evidence="4 5">MEX-2019</strain>
        <tissue evidence="4">Muscle</tissue>
    </source>
</reference>
<evidence type="ECO:0000256" key="1">
    <source>
        <dbReference type="ARBA" id="ARBA00006209"/>
    </source>
</evidence>
<dbReference type="AlphaFoldDB" id="A0AAV9SG19"/>
<evidence type="ECO:0000313" key="4">
    <source>
        <dbReference type="EMBL" id="KAK5620103.1"/>
    </source>
</evidence>
<evidence type="ECO:0000259" key="3">
    <source>
        <dbReference type="Pfam" id="PF19274"/>
    </source>
</evidence>
<evidence type="ECO:0000256" key="2">
    <source>
        <dbReference type="SAM" id="MobiDB-lite"/>
    </source>
</evidence>
<dbReference type="InterPro" id="IPR016024">
    <property type="entry name" value="ARM-type_fold"/>
</dbReference>
<feature type="region of interest" description="Disordered" evidence="2">
    <location>
        <begin position="234"/>
        <end position="256"/>
    </location>
</feature>
<comment type="caution">
    <text evidence="4">The sequence shown here is derived from an EMBL/GenBank/DDBJ whole genome shotgun (WGS) entry which is preliminary data.</text>
</comment>
<comment type="similarity">
    <text evidence="1">Belongs to the PI3/PI4-kinase family. Type III PI4K subfamily.</text>
</comment>
<name>A0AAV9SG19_9TELE</name>
<dbReference type="EMBL" id="JAHHUM010000395">
    <property type="protein sequence ID" value="KAK5620103.1"/>
    <property type="molecule type" value="Genomic_DNA"/>
</dbReference>
<protein>
    <submittedName>
        <fullName evidence="4">Phosphatidylinositol 4-kinase alpha</fullName>
    </submittedName>
</protein>
<evidence type="ECO:0000313" key="5">
    <source>
        <dbReference type="Proteomes" id="UP001311232"/>
    </source>
</evidence>
<feature type="compositionally biased region" description="Polar residues" evidence="2">
    <location>
        <begin position="234"/>
        <end position="245"/>
    </location>
</feature>
<dbReference type="Pfam" id="PF19274">
    <property type="entry name" value="PI4K_N"/>
    <property type="match status" value="1"/>
</dbReference>
<sequence length="735" mass="81741">MGGSTRGFYFNTVLSLARSLAAHRPAPVEKVQKLQCMCPVEVRGVFTLDVRRRDAVIALAVFLVESGLQHKDILVPYLLSLLKGLPRVQWIEEGLGKKGKDFLPVAETFSFCLVTLLSDVAQRDPGSRIEILNTVLEVMKSFQNMVQTPDNHDKGFLCRYIVPSLLGIARAFGRYSNTEEALLSKLFPKDLPQTRCVTDENEGVRRRSFNDFRSIMPSSLLTVVQSDTLRRRTGNNLGSSAQISSDPAGHSPCSPTTPSPHYFEGAYLPDSSSVDPDYYFSTVSSSFSMSPLFIGVGENEVEVPLDLLRQLLSMVKKFVLDSFLKTLDTTMTEVSEPAFVREVHDFVLEQFSSSQSELQRVLHDTGALPGEQSPLKLRCQANAACVDLMVWAVKDEQGAENLCTKLSEKLQSKTSSKVIIAHMPLLICCLQGLGRLCERFPVVAHSVTTSLRDFLVVPSPVLIKLYKYHSQYSTGTGEIRINVTNEHSLSTINMLTNKKDQSSMYEQLRDISIDNICRCLKAGLTMDQVIVEAFLASLSNRLYISQENEKDAHLIPDHTIRALGHIAVALRDTPKVMEHILQILQQKFCQPPSQLDVLIIDQLGCMVITGNQYIYQEVWNLFQQISVKASSVVYSATKDYRDHGYRHCSLAVINALANIAANLQGEQLVDELLVNLLELFVQLGLEGKRASERASDKGPALKASSSAGNLGVLIPVIAVVRALRQLDFLFFKSKY</sequence>
<dbReference type="Proteomes" id="UP001311232">
    <property type="component" value="Unassembled WGS sequence"/>
</dbReference>
<dbReference type="SUPFAM" id="SSF48371">
    <property type="entry name" value="ARM repeat"/>
    <property type="match status" value="1"/>
</dbReference>
<proteinExistence type="inferred from homology"/>
<dbReference type="InterPro" id="IPR045495">
    <property type="entry name" value="PI4K_N"/>
</dbReference>
<accession>A0AAV9SG19</accession>
<feature type="domain" description="PI4-kinase N-terminal" evidence="3">
    <location>
        <begin position="336"/>
        <end position="720"/>
    </location>
</feature>
<organism evidence="4 5">
    <name type="scientific">Crenichthys baileyi</name>
    <name type="common">White River springfish</name>
    <dbReference type="NCBI Taxonomy" id="28760"/>
    <lineage>
        <taxon>Eukaryota</taxon>
        <taxon>Metazoa</taxon>
        <taxon>Chordata</taxon>
        <taxon>Craniata</taxon>
        <taxon>Vertebrata</taxon>
        <taxon>Euteleostomi</taxon>
        <taxon>Actinopterygii</taxon>
        <taxon>Neopterygii</taxon>
        <taxon>Teleostei</taxon>
        <taxon>Neoteleostei</taxon>
        <taxon>Acanthomorphata</taxon>
        <taxon>Ovalentaria</taxon>
        <taxon>Atherinomorphae</taxon>
        <taxon>Cyprinodontiformes</taxon>
        <taxon>Goodeidae</taxon>
        <taxon>Crenichthys</taxon>
    </lineage>
</organism>